<keyword evidence="8" id="KW-1185">Reference proteome</keyword>
<comment type="catalytic activity">
    <reaction evidence="5">
        <text>N-terminal L-alanyl-[ribosomal protein bS18] + acetyl-CoA = N-terminal N(alpha)-acetyl-L-alanyl-[ribosomal protein bS18] + CoA + H(+)</text>
        <dbReference type="Rhea" id="RHEA:43756"/>
        <dbReference type="Rhea" id="RHEA-COMP:10676"/>
        <dbReference type="Rhea" id="RHEA-COMP:10677"/>
        <dbReference type="ChEBI" id="CHEBI:15378"/>
        <dbReference type="ChEBI" id="CHEBI:57287"/>
        <dbReference type="ChEBI" id="CHEBI:57288"/>
        <dbReference type="ChEBI" id="CHEBI:64718"/>
        <dbReference type="ChEBI" id="CHEBI:83683"/>
        <dbReference type="EC" id="2.3.1.266"/>
    </reaction>
</comment>
<evidence type="ECO:0000256" key="3">
    <source>
        <dbReference type="ARBA" id="ARBA00022679"/>
    </source>
</evidence>
<dbReference type="EC" id="2.3.1.266" evidence="5"/>
<evidence type="ECO:0000259" key="6">
    <source>
        <dbReference type="PROSITE" id="PS51186"/>
    </source>
</evidence>
<dbReference type="RefSeq" id="WP_137639475.1">
    <property type="nucleotide sequence ID" value="NZ_BJDK01000006.1"/>
</dbReference>
<reference evidence="8" key="1">
    <citation type="journal article" date="2019" name="Int. J. Syst. Evol. Microbiol.">
        <title>The Global Catalogue of Microorganisms (GCM) 10K type strain sequencing project: providing services to taxonomists for standard genome sequencing and annotation.</title>
        <authorList>
            <consortium name="The Broad Institute Genomics Platform"/>
            <consortium name="The Broad Institute Genome Sequencing Center for Infectious Disease"/>
            <person name="Wu L."/>
            <person name="Ma J."/>
        </authorList>
    </citation>
    <scope>NUCLEOTIDE SEQUENCE [LARGE SCALE GENOMIC DNA]</scope>
    <source>
        <strain evidence="8">CCM 8932</strain>
    </source>
</reference>
<dbReference type="PANTHER" id="PTHR43420">
    <property type="entry name" value="ACETYLTRANSFERASE"/>
    <property type="match status" value="1"/>
</dbReference>
<comment type="subcellular location">
    <subcellularLocation>
        <location evidence="5">Cytoplasm</location>
    </subcellularLocation>
</comment>
<dbReference type="NCBIfam" id="TIGR01575">
    <property type="entry name" value="rimI"/>
    <property type="match status" value="1"/>
</dbReference>
<gene>
    <name evidence="7" type="primary">rimI</name>
    <name evidence="7" type="ORF">ACFP3T_07340</name>
</gene>
<accession>A0ABW1R3R9</accession>
<keyword evidence="4 7" id="KW-0012">Acyltransferase</keyword>
<keyword evidence="7" id="KW-0689">Ribosomal protein</keyword>
<keyword evidence="3 7" id="KW-0808">Transferase</keyword>
<dbReference type="GO" id="GO:0008999">
    <property type="term" value="F:protein-N-terminal-alanine acetyltransferase activity"/>
    <property type="evidence" value="ECO:0007669"/>
    <property type="project" value="UniProtKB-EC"/>
</dbReference>
<organism evidence="7 8">
    <name type="scientific">Lactiplantibacillus dongliensis</name>
    <dbReference type="NCBI Taxonomy" id="2559919"/>
    <lineage>
        <taxon>Bacteria</taxon>
        <taxon>Bacillati</taxon>
        <taxon>Bacillota</taxon>
        <taxon>Bacilli</taxon>
        <taxon>Lactobacillales</taxon>
        <taxon>Lactobacillaceae</taxon>
        <taxon>Lactiplantibacillus</taxon>
    </lineage>
</organism>
<keyword evidence="2 5" id="KW-0963">Cytoplasm</keyword>
<keyword evidence="7" id="KW-0687">Ribonucleoprotein</keyword>
<dbReference type="InterPro" id="IPR000182">
    <property type="entry name" value="GNAT_dom"/>
</dbReference>
<evidence type="ECO:0000256" key="2">
    <source>
        <dbReference type="ARBA" id="ARBA00022490"/>
    </source>
</evidence>
<evidence type="ECO:0000313" key="7">
    <source>
        <dbReference type="EMBL" id="MFC6164478.1"/>
    </source>
</evidence>
<dbReference type="CDD" id="cd04301">
    <property type="entry name" value="NAT_SF"/>
    <property type="match status" value="1"/>
</dbReference>
<comment type="similarity">
    <text evidence="1 5">Belongs to the acetyltransferase family. RimI subfamily.</text>
</comment>
<dbReference type="PANTHER" id="PTHR43420:SF44">
    <property type="entry name" value="ACETYLTRANSFERASE YPEA"/>
    <property type="match status" value="1"/>
</dbReference>
<evidence type="ECO:0000256" key="4">
    <source>
        <dbReference type="ARBA" id="ARBA00023315"/>
    </source>
</evidence>
<dbReference type="InterPro" id="IPR016181">
    <property type="entry name" value="Acyl_CoA_acyltransferase"/>
</dbReference>
<dbReference type="Pfam" id="PF00583">
    <property type="entry name" value="Acetyltransf_1"/>
    <property type="match status" value="1"/>
</dbReference>
<comment type="function">
    <text evidence="5">Acetylates the N-terminal alanine of ribosomal protein bS18.</text>
</comment>
<name>A0ABW1R3R9_9LACO</name>
<dbReference type="Proteomes" id="UP001596253">
    <property type="component" value="Unassembled WGS sequence"/>
</dbReference>
<dbReference type="SUPFAM" id="SSF55729">
    <property type="entry name" value="Acyl-CoA N-acyltransferases (Nat)"/>
    <property type="match status" value="1"/>
</dbReference>
<dbReference type="Gene3D" id="3.40.630.30">
    <property type="match status" value="1"/>
</dbReference>
<proteinExistence type="inferred from homology"/>
<dbReference type="EMBL" id="JBHSSD010000034">
    <property type="protein sequence ID" value="MFC6164478.1"/>
    <property type="molecule type" value="Genomic_DNA"/>
</dbReference>
<evidence type="ECO:0000313" key="8">
    <source>
        <dbReference type="Proteomes" id="UP001596253"/>
    </source>
</evidence>
<sequence>MIERQLVAGATISPVDLAKLCYQLADQAYPQGAPWRRVTFAADIATPQAVYNVLIVDQHPIGFISLTTVLDETEVTNIAILPAFQHQGQAQWLLTTVLAQLDRPGKVFLEVRQSNQAARRLYDRCGFEPISVRRAYYHDPTEDALIMRKIMN</sequence>
<dbReference type="InterPro" id="IPR050680">
    <property type="entry name" value="YpeA/RimI_acetyltransf"/>
</dbReference>
<evidence type="ECO:0000256" key="1">
    <source>
        <dbReference type="ARBA" id="ARBA00005395"/>
    </source>
</evidence>
<evidence type="ECO:0000256" key="5">
    <source>
        <dbReference type="RuleBase" id="RU363094"/>
    </source>
</evidence>
<dbReference type="PROSITE" id="PS51186">
    <property type="entry name" value="GNAT"/>
    <property type="match status" value="1"/>
</dbReference>
<protein>
    <recommendedName>
        <fullName evidence="5">[Ribosomal protein bS18]-alanine N-acetyltransferase</fullName>
        <ecNumber evidence="5">2.3.1.266</ecNumber>
    </recommendedName>
</protein>
<feature type="domain" description="N-acetyltransferase" evidence="6">
    <location>
        <begin position="7"/>
        <end position="152"/>
    </location>
</feature>
<dbReference type="InterPro" id="IPR006464">
    <property type="entry name" value="AcTrfase_RimI/Ard1"/>
</dbReference>
<dbReference type="GO" id="GO:0005840">
    <property type="term" value="C:ribosome"/>
    <property type="evidence" value="ECO:0007669"/>
    <property type="project" value="UniProtKB-KW"/>
</dbReference>
<comment type="caution">
    <text evidence="7">The sequence shown here is derived from an EMBL/GenBank/DDBJ whole genome shotgun (WGS) entry which is preliminary data.</text>
</comment>